<dbReference type="EMBL" id="CAUYUJ010015718">
    <property type="protein sequence ID" value="CAK0857293.1"/>
    <property type="molecule type" value="Genomic_DNA"/>
</dbReference>
<name>A0ABN9UCV6_9DINO</name>
<reference evidence="1" key="1">
    <citation type="submission" date="2023-10" db="EMBL/GenBank/DDBJ databases">
        <authorList>
            <person name="Chen Y."/>
            <person name="Shah S."/>
            <person name="Dougan E. K."/>
            <person name="Thang M."/>
            <person name="Chan C."/>
        </authorList>
    </citation>
    <scope>NUCLEOTIDE SEQUENCE [LARGE SCALE GENOMIC DNA]</scope>
</reference>
<protein>
    <submittedName>
        <fullName evidence="1">Uncharacterized protein</fullName>
    </submittedName>
</protein>
<comment type="caution">
    <text evidence="1">The sequence shown here is derived from an EMBL/GenBank/DDBJ whole genome shotgun (WGS) entry which is preliminary data.</text>
</comment>
<feature type="non-terminal residue" evidence="1">
    <location>
        <position position="110"/>
    </location>
</feature>
<gene>
    <name evidence="1" type="ORF">PCOR1329_LOCUS47448</name>
</gene>
<proteinExistence type="predicted"/>
<evidence type="ECO:0000313" key="2">
    <source>
        <dbReference type="Proteomes" id="UP001189429"/>
    </source>
</evidence>
<accession>A0ABN9UCV6</accession>
<dbReference type="Proteomes" id="UP001189429">
    <property type="component" value="Unassembled WGS sequence"/>
</dbReference>
<feature type="non-terminal residue" evidence="1">
    <location>
        <position position="1"/>
    </location>
</feature>
<organism evidence="1 2">
    <name type="scientific">Prorocentrum cordatum</name>
    <dbReference type="NCBI Taxonomy" id="2364126"/>
    <lineage>
        <taxon>Eukaryota</taxon>
        <taxon>Sar</taxon>
        <taxon>Alveolata</taxon>
        <taxon>Dinophyceae</taxon>
        <taxon>Prorocentrales</taxon>
        <taxon>Prorocentraceae</taxon>
        <taxon>Prorocentrum</taxon>
    </lineage>
</organism>
<evidence type="ECO:0000313" key="1">
    <source>
        <dbReference type="EMBL" id="CAK0857293.1"/>
    </source>
</evidence>
<sequence>REYRVPPSCAREDPEEVQRQVLLDMYQAFALDLHAGVYLTQLTSSREHSEIHVQLMDDLMTLKMDQSNGHIVEFPLTSVSKVYRISIDGQRTRYDDQDSDEASAHLVVVE</sequence>
<keyword evidence="2" id="KW-1185">Reference proteome</keyword>